<keyword evidence="7" id="KW-0479">Metal-binding</keyword>
<dbReference type="InterPro" id="IPR034666">
    <property type="entry name" value="ARPC2/4"/>
</dbReference>
<dbReference type="GO" id="GO:0030041">
    <property type="term" value="P:actin filament polymerization"/>
    <property type="evidence" value="ECO:0007669"/>
    <property type="project" value="InterPro"/>
</dbReference>
<evidence type="ECO:0000313" key="22">
    <source>
        <dbReference type="EMBL" id="CAF3748335.1"/>
    </source>
</evidence>
<evidence type="ECO:0000256" key="7">
    <source>
        <dbReference type="ARBA" id="ARBA00022723"/>
    </source>
</evidence>
<dbReference type="Gene3D" id="3.40.50.300">
    <property type="entry name" value="P-loop containing nucleotide triphosphate hydrolases"/>
    <property type="match status" value="4"/>
</dbReference>
<dbReference type="PROSITE" id="PS51193">
    <property type="entry name" value="HELICASE_ATP_BIND_2"/>
    <property type="match status" value="1"/>
</dbReference>
<feature type="domain" description="Helicase ATP-binding" evidence="21">
    <location>
        <begin position="39"/>
        <end position="457"/>
    </location>
</feature>
<gene>
    <name evidence="22" type="ORF">OVN521_LOCUS979</name>
    <name evidence="23" type="ORF">UXM345_LOCUS5661</name>
</gene>
<comment type="cofactor">
    <cofactor evidence="1">
        <name>[4Fe-4S] cluster</name>
        <dbReference type="ChEBI" id="CHEBI:49883"/>
    </cofactor>
</comment>
<comment type="similarity">
    <text evidence="4">Belongs to the ARPC2 family.</text>
</comment>
<dbReference type="CDD" id="cd18788">
    <property type="entry name" value="SF2_C_XPD"/>
    <property type="match status" value="1"/>
</dbReference>
<evidence type="ECO:0000256" key="18">
    <source>
        <dbReference type="ARBA" id="ARBA00044969"/>
    </source>
</evidence>
<evidence type="ECO:0000256" key="13">
    <source>
        <dbReference type="ARBA" id="ARBA00023014"/>
    </source>
</evidence>
<dbReference type="PANTHER" id="PTHR11472:SF41">
    <property type="entry name" value="ATP-DEPENDENT DNA HELICASE DDX11-RELATED"/>
    <property type="match status" value="1"/>
</dbReference>
<protein>
    <recommendedName>
        <fullName evidence="18">DNA 5'-3' helicase</fullName>
        <ecNumber evidence="18">5.6.2.3</ecNumber>
    </recommendedName>
</protein>
<dbReference type="GO" id="GO:0003779">
    <property type="term" value="F:actin binding"/>
    <property type="evidence" value="ECO:0007669"/>
    <property type="project" value="UniProtKB-KW"/>
</dbReference>
<dbReference type="GO" id="GO:0005634">
    <property type="term" value="C:nucleus"/>
    <property type="evidence" value="ECO:0007669"/>
    <property type="project" value="UniProtKB-SubCell"/>
</dbReference>
<evidence type="ECO:0000256" key="10">
    <source>
        <dbReference type="ARBA" id="ARBA00022806"/>
    </source>
</evidence>
<dbReference type="AlphaFoldDB" id="A0A818YCQ7"/>
<keyword evidence="13" id="KW-0411">Iron-sulfur</keyword>
<dbReference type="GO" id="GO:0034314">
    <property type="term" value="P:Arp2/3 complex-mediated actin nucleation"/>
    <property type="evidence" value="ECO:0007669"/>
    <property type="project" value="InterPro"/>
</dbReference>
<dbReference type="InterPro" id="IPR006554">
    <property type="entry name" value="Helicase-like_DEXD_c2"/>
</dbReference>
<dbReference type="EC" id="5.6.2.3" evidence="18"/>
<keyword evidence="17" id="KW-0539">Nucleus</keyword>
<keyword evidence="24" id="KW-1185">Reference proteome</keyword>
<evidence type="ECO:0000256" key="3">
    <source>
        <dbReference type="ARBA" id="ARBA00004245"/>
    </source>
</evidence>
<dbReference type="GO" id="GO:0006139">
    <property type="term" value="P:nucleobase-containing compound metabolic process"/>
    <property type="evidence" value="ECO:0007669"/>
    <property type="project" value="InterPro"/>
</dbReference>
<evidence type="ECO:0000256" key="9">
    <source>
        <dbReference type="ARBA" id="ARBA00022801"/>
    </source>
</evidence>
<dbReference type="SMART" id="SM00491">
    <property type="entry name" value="HELICc2"/>
    <property type="match status" value="1"/>
</dbReference>
<dbReference type="SMART" id="SM00488">
    <property type="entry name" value="DEXDc2"/>
    <property type="match status" value="1"/>
</dbReference>
<dbReference type="FunFam" id="3.30.1460.20:FF:000002">
    <property type="entry name" value="Arp2/3 complex 34 kDa subunit"/>
    <property type="match status" value="1"/>
</dbReference>
<dbReference type="GO" id="GO:0051536">
    <property type="term" value="F:iron-sulfur cluster binding"/>
    <property type="evidence" value="ECO:0007669"/>
    <property type="project" value="UniProtKB-KW"/>
</dbReference>
<dbReference type="InterPro" id="IPR006555">
    <property type="entry name" value="ATP-dep_Helicase_C"/>
</dbReference>
<accession>A0A818YCQ7</accession>
<comment type="catalytic activity">
    <reaction evidence="19">
        <text>ATP + H2O = ADP + phosphate + H(+)</text>
        <dbReference type="Rhea" id="RHEA:13065"/>
        <dbReference type="ChEBI" id="CHEBI:15377"/>
        <dbReference type="ChEBI" id="CHEBI:15378"/>
        <dbReference type="ChEBI" id="CHEBI:30616"/>
        <dbReference type="ChEBI" id="CHEBI:43474"/>
        <dbReference type="ChEBI" id="CHEBI:456216"/>
        <dbReference type="EC" id="5.6.2.3"/>
    </reaction>
</comment>
<dbReference type="GO" id="GO:0003677">
    <property type="term" value="F:DNA binding"/>
    <property type="evidence" value="ECO:0007669"/>
    <property type="project" value="InterPro"/>
</dbReference>
<keyword evidence="20" id="KW-0175">Coiled coil</keyword>
<evidence type="ECO:0000256" key="11">
    <source>
        <dbReference type="ARBA" id="ARBA00022840"/>
    </source>
</evidence>
<evidence type="ECO:0000256" key="16">
    <source>
        <dbReference type="ARBA" id="ARBA00023235"/>
    </source>
</evidence>
<keyword evidence="9" id="KW-0378">Hydrolase</keyword>
<evidence type="ECO:0000256" key="14">
    <source>
        <dbReference type="ARBA" id="ARBA00023203"/>
    </source>
</evidence>
<evidence type="ECO:0000256" key="19">
    <source>
        <dbReference type="ARBA" id="ARBA00048954"/>
    </source>
</evidence>
<keyword evidence="14" id="KW-0009">Actin-binding</keyword>
<keyword evidence="8" id="KW-0547">Nucleotide-binding</keyword>
<dbReference type="Proteomes" id="UP000663866">
    <property type="component" value="Unassembled WGS sequence"/>
</dbReference>
<dbReference type="EMBL" id="CAJOBF010000426">
    <property type="protein sequence ID" value="CAF3815776.1"/>
    <property type="molecule type" value="Genomic_DNA"/>
</dbReference>
<evidence type="ECO:0000313" key="24">
    <source>
        <dbReference type="Proteomes" id="UP000663866"/>
    </source>
</evidence>
<comment type="similarity">
    <text evidence="5">Belongs to the DEAD box helicase family. DEAH subfamily. DDX11/CHL1 sub-subfamily.</text>
</comment>
<proteinExistence type="inferred from homology"/>
<keyword evidence="12" id="KW-0408">Iron</keyword>
<evidence type="ECO:0000256" key="15">
    <source>
        <dbReference type="ARBA" id="ARBA00023212"/>
    </source>
</evidence>
<dbReference type="GO" id="GO:0005885">
    <property type="term" value="C:Arp2/3 protein complex"/>
    <property type="evidence" value="ECO:0007669"/>
    <property type="project" value="InterPro"/>
</dbReference>
<dbReference type="GO" id="GO:0005524">
    <property type="term" value="F:ATP binding"/>
    <property type="evidence" value="ECO:0007669"/>
    <property type="project" value="UniProtKB-KW"/>
</dbReference>
<dbReference type="InterPro" id="IPR027417">
    <property type="entry name" value="P-loop_NTPase"/>
</dbReference>
<dbReference type="Proteomes" id="UP000663842">
    <property type="component" value="Unassembled WGS sequence"/>
</dbReference>
<dbReference type="Pfam" id="PF13307">
    <property type="entry name" value="Helicase_C_2"/>
    <property type="match status" value="1"/>
</dbReference>
<dbReference type="Gene3D" id="3.30.1460.20">
    <property type="match status" value="2"/>
</dbReference>
<dbReference type="NCBIfam" id="TIGR00604">
    <property type="entry name" value="rad3"/>
    <property type="match status" value="1"/>
</dbReference>
<dbReference type="SUPFAM" id="SSF69645">
    <property type="entry name" value="Arp2/3 complex subunits"/>
    <property type="match status" value="2"/>
</dbReference>
<evidence type="ECO:0000256" key="17">
    <source>
        <dbReference type="ARBA" id="ARBA00023242"/>
    </source>
</evidence>
<keyword evidence="6" id="KW-0963">Cytoplasm</keyword>
<reference evidence="22" key="1">
    <citation type="submission" date="2021-02" db="EMBL/GenBank/DDBJ databases">
        <authorList>
            <person name="Nowell W R."/>
        </authorList>
    </citation>
    <scope>NUCLEOTIDE SEQUENCE</scope>
</reference>
<dbReference type="InterPro" id="IPR013020">
    <property type="entry name" value="Rad3/Chl1-like"/>
</dbReference>
<dbReference type="GO" id="GO:0043139">
    <property type="term" value="F:5'-3' DNA helicase activity"/>
    <property type="evidence" value="ECO:0007669"/>
    <property type="project" value="UniProtKB-EC"/>
</dbReference>
<evidence type="ECO:0000256" key="1">
    <source>
        <dbReference type="ARBA" id="ARBA00001966"/>
    </source>
</evidence>
<sequence>MINSASSKFDDNDINDDELLAVCDGIPLKKIGPAAPLVEVASFGFPFEPYQIQIEFMRSLYSTIQQRKHGIFESPTGTGKSLSLICGSLRWLFDEIQSWKDEYEELQKPNESKNENRSDDWLKRLMKRKEEETAKEKRREELKVKIDLEEQYANAAKNTLAASIKKTKRDFDAKYRDLFHSDVPSKSDDDHLFTSKDQLKIDNDDELSDEELLIKDNDRKILFDDIDSPTKTDSIGLREKKAHIQKIFFCTRTHSQISQFIGEIQKTKYVDQLRLVALGSRQNLCINESVSKLKSLTLINEKCLELQKQKKEKKTTTGKRQKTACGCSFLQQDRVECLSNDILSEVQDIEDVVKLGRELNTCPYYATRAAIAAAHIVLLPYQTLMHKSTREACGIEMRDNVVIIDEAHNLPDAICSMHSNEISGNQLIDSYGQLSRYHEKYKNRLTAKNLLAIKQLLDVQINLIKTLCSKENLPIVYDSEKWSNLVASSNKTETSSTVDLIDYLSDAGIYVNLFQLIDYIKSNEITKKLHGFMSKYPVNKNQLLDEKKTNESALQKLLQKQTQKQLQQNVSDADQLNKESTERKISNSFAIFATFLEALTNPRDDGKIILISKETLGQCSIKYFALKTSSFFHEIVNEARSVIVAGGTMRPINEFIDHLFLACGQPEEKIFQLSCNHIVPEENVLAIALPSGPQNIEFEFTAVNRSNTTMMDELGRVLISLCSIIPDGVVIFFCSYDHLQKAYAYFEKTFVLNKIIAKKKIFMEPKRSSDVDTILTNYTKSIKCGTGGLLFSIVGGKMSEGINFSDELARCVCVVGMPYPNIGSSEMIEKMRYLDSMKIKSTTTGETAGRVYYENTCWKAINQSIGRAIRHRGDYACLLLIDKRYSKTNISSKLPHWLANSFHQMKNFKEASNAMQQLNSFDKTMILLEVHNRIIEELLTVQIEAFLRKEKLVEVKTDVVDFDGAMYHVTSSRDKPFTVSIKLKFYRDLERYGTDDVLRREYGDLLVAPLEGYNVTLSLDFNTQLPKGETNEAWLPLVRKIAMLKRNCFAAVFEKYFEFQSKQETKTETHKRAVIHYRDDETMYVDASSDRVIVIFSTVFKDPDDNIIGRVFMEEFKERRRQFQQAPQVIVSYRTPPEELKDMPDARTGDNIGYLTFVLFPRHTKVAERDNTINLIHTLRNYFHYHIKCCKAYLHAHMRHKTNEFLKRLQLARPEVKKNFRRIGNNAGDAPAATE</sequence>
<evidence type="ECO:0000256" key="6">
    <source>
        <dbReference type="ARBA" id="ARBA00022490"/>
    </source>
</evidence>
<evidence type="ECO:0000256" key="8">
    <source>
        <dbReference type="ARBA" id="ARBA00022741"/>
    </source>
</evidence>
<organism evidence="22 24">
    <name type="scientific">Rotaria magnacalcarata</name>
    <dbReference type="NCBI Taxonomy" id="392030"/>
    <lineage>
        <taxon>Eukaryota</taxon>
        <taxon>Metazoa</taxon>
        <taxon>Spiralia</taxon>
        <taxon>Gnathifera</taxon>
        <taxon>Rotifera</taxon>
        <taxon>Eurotatoria</taxon>
        <taxon>Bdelloidea</taxon>
        <taxon>Philodinida</taxon>
        <taxon>Philodinidae</taxon>
        <taxon>Rotaria</taxon>
    </lineage>
</organism>
<dbReference type="InterPro" id="IPR010614">
    <property type="entry name" value="RAD3-like_helicase_DEAD"/>
</dbReference>
<evidence type="ECO:0000256" key="12">
    <source>
        <dbReference type="ARBA" id="ARBA00023004"/>
    </source>
</evidence>
<dbReference type="InterPro" id="IPR045028">
    <property type="entry name" value="DinG/Rad3-like"/>
</dbReference>
<name>A0A818YCQ7_9BILA</name>
<keyword evidence="16" id="KW-0413">Isomerase</keyword>
<evidence type="ECO:0000256" key="2">
    <source>
        <dbReference type="ARBA" id="ARBA00004123"/>
    </source>
</evidence>
<comment type="subcellular location">
    <subcellularLocation>
        <location evidence="3">Cytoplasm</location>
        <location evidence="3">Cytoskeleton</location>
    </subcellularLocation>
    <subcellularLocation>
        <location evidence="2">Nucleus</location>
    </subcellularLocation>
</comment>
<dbReference type="Pfam" id="PF06733">
    <property type="entry name" value="DEAD_2"/>
    <property type="match status" value="1"/>
</dbReference>
<evidence type="ECO:0000313" key="23">
    <source>
        <dbReference type="EMBL" id="CAF3815776.1"/>
    </source>
</evidence>
<keyword evidence="11" id="KW-0067">ATP-binding</keyword>
<dbReference type="GO" id="GO:0016818">
    <property type="term" value="F:hydrolase activity, acting on acid anhydrides, in phosphorus-containing anhydrides"/>
    <property type="evidence" value="ECO:0007669"/>
    <property type="project" value="InterPro"/>
</dbReference>
<dbReference type="SUPFAM" id="SSF52540">
    <property type="entry name" value="P-loop containing nucleoside triphosphate hydrolases"/>
    <property type="match status" value="1"/>
</dbReference>
<dbReference type="GO" id="GO:0046872">
    <property type="term" value="F:metal ion binding"/>
    <property type="evidence" value="ECO:0007669"/>
    <property type="project" value="UniProtKB-KW"/>
</dbReference>
<comment type="caution">
    <text evidence="22">The sequence shown here is derived from an EMBL/GenBank/DDBJ whole genome shotgun (WGS) entry which is preliminary data.</text>
</comment>
<keyword evidence="10" id="KW-0347">Helicase</keyword>
<dbReference type="Pfam" id="PF04045">
    <property type="entry name" value="P34-Arc"/>
    <property type="match status" value="1"/>
</dbReference>
<dbReference type="FunFam" id="3.40.50.300:FF:001372">
    <property type="entry name" value="ATP-dependent DNA helicase chl1"/>
    <property type="match status" value="1"/>
</dbReference>
<dbReference type="EMBL" id="CAJOBG010000059">
    <property type="protein sequence ID" value="CAF3748335.1"/>
    <property type="molecule type" value="Genomic_DNA"/>
</dbReference>
<evidence type="ECO:0000256" key="5">
    <source>
        <dbReference type="ARBA" id="ARBA00008435"/>
    </source>
</evidence>
<dbReference type="InterPro" id="IPR007188">
    <property type="entry name" value="ARPC2"/>
</dbReference>
<dbReference type="GO" id="GO:0034085">
    <property type="term" value="P:establishment of sister chromatid cohesion"/>
    <property type="evidence" value="ECO:0007669"/>
    <property type="project" value="TreeGrafter"/>
</dbReference>
<evidence type="ECO:0000256" key="20">
    <source>
        <dbReference type="SAM" id="Coils"/>
    </source>
</evidence>
<evidence type="ECO:0000259" key="21">
    <source>
        <dbReference type="PROSITE" id="PS51193"/>
    </source>
</evidence>
<dbReference type="InterPro" id="IPR014013">
    <property type="entry name" value="Helic_SF1/SF2_ATP-bd_DinG/Rad3"/>
</dbReference>
<dbReference type="Gene3D" id="1.10.275.40">
    <property type="match status" value="1"/>
</dbReference>
<dbReference type="PANTHER" id="PTHR11472">
    <property type="entry name" value="DNA REPAIR DEAD HELICASE RAD3/XP-D SUBFAMILY MEMBER"/>
    <property type="match status" value="1"/>
</dbReference>
<keyword evidence="15" id="KW-0206">Cytoskeleton</keyword>
<feature type="coiled-coil region" evidence="20">
    <location>
        <begin position="540"/>
        <end position="583"/>
    </location>
</feature>
<evidence type="ECO:0000256" key="4">
    <source>
        <dbReference type="ARBA" id="ARBA00007192"/>
    </source>
</evidence>